<dbReference type="SUPFAM" id="SSF53474">
    <property type="entry name" value="alpha/beta-Hydrolases"/>
    <property type="match status" value="1"/>
</dbReference>
<protein>
    <recommendedName>
        <fullName evidence="3">Alpha/beta hydrolase family protein</fullName>
    </recommendedName>
</protein>
<proteinExistence type="predicted"/>
<reference evidence="1" key="1">
    <citation type="submission" date="2019-07" db="EMBL/GenBank/DDBJ databases">
        <authorList>
            <person name="De-Chao Zhang Q."/>
        </authorList>
    </citation>
    <scope>NUCLEOTIDE SEQUENCE</scope>
    <source>
        <strain evidence="1">TP-CH-4</strain>
    </source>
</reference>
<name>A0A967AVH1_9FLAO</name>
<gene>
    <name evidence="1" type="ORF">FK220_015180</name>
</gene>
<sequence>MVGSPKKKTAKHAFFGIILLILFFSCFKNEGIPNPETGQEQEQQELESFSDISIDAVLTTPFGDLSYRVSFPLEKEDEALVIIIPGGGNGFGEGRGRLLSYVNYYVSKGYVVIQVDHRNAGNDIANIAKLRGRKSIISRKQSRNACWTV</sequence>
<dbReference type="EMBL" id="VIKU02000004">
    <property type="protein sequence ID" value="NHF60697.1"/>
    <property type="molecule type" value="Genomic_DNA"/>
</dbReference>
<dbReference type="Gene3D" id="3.40.50.1820">
    <property type="entry name" value="alpha/beta hydrolase"/>
    <property type="match status" value="1"/>
</dbReference>
<dbReference type="RefSeq" id="WP_152575185.1">
    <property type="nucleotide sequence ID" value="NZ_VIKU02000004.1"/>
</dbReference>
<evidence type="ECO:0008006" key="3">
    <source>
        <dbReference type="Google" id="ProtNLM"/>
    </source>
</evidence>
<dbReference type="InterPro" id="IPR029058">
    <property type="entry name" value="AB_hydrolase_fold"/>
</dbReference>
<accession>A0A967AVH1</accession>
<reference evidence="1" key="2">
    <citation type="submission" date="2020-03" db="EMBL/GenBank/DDBJ databases">
        <title>Flavobacteriaceae bacterium strain TP-CH-4, a member of the family Flavobacteriaceae isolated from a deep-sea seamount.</title>
        <authorList>
            <person name="Zhang D.-C."/>
        </authorList>
    </citation>
    <scope>NUCLEOTIDE SEQUENCE</scope>
    <source>
        <strain evidence="1">TP-CH-4</strain>
    </source>
</reference>
<dbReference type="Proteomes" id="UP000707206">
    <property type="component" value="Unassembled WGS sequence"/>
</dbReference>
<comment type="caution">
    <text evidence="1">The sequence shown here is derived from an EMBL/GenBank/DDBJ whole genome shotgun (WGS) entry which is preliminary data.</text>
</comment>
<dbReference type="AlphaFoldDB" id="A0A967AVH1"/>
<dbReference type="PROSITE" id="PS51257">
    <property type="entry name" value="PROKAR_LIPOPROTEIN"/>
    <property type="match status" value="1"/>
</dbReference>
<keyword evidence="2" id="KW-1185">Reference proteome</keyword>
<organism evidence="1 2">
    <name type="scientific">Pelagihabitans pacificus</name>
    <dbReference type="NCBI Taxonomy" id="2696054"/>
    <lineage>
        <taxon>Bacteria</taxon>
        <taxon>Pseudomonadati</taxon>
        <taxon>Bacteroidota</taxon>
        <taxon>Flavobacteriia</taxon>
        <taxon>Flavobacteriales</taxon>
        <taxon>Flavobacteriaceae</taxon>
        <taxon>Pelagihabitans</taxon>
    </lineage>
</organism>
<evidence type="ECO:0000313" key="2">
    <source>
        <dbReference type="Proteomes" id="UP000707206"/>
    </source>
</evidence>
<evidence type="ECO:0000313" key="1">
    <source>
        <dbReference type="EMBL" id="NHF60697.1"/>
    </source>
</evidence>